<dbReference type="InterPro" id="IPR001254">
    <property type="entry name" value="Trypsin_dom"/>
</dbReference>
<evidence type="ECO:0000256" key="1">
    <source>
        <dbReference type="ARBA" id="ARBA00007664"/>
    </source>
</evidence>
<dbReference type="Gene3D" id="3.30.300.50">
    <property type="match status" value="1"/>
</dbReference>
<keyword evidence="5" id="KW-0720">Serine protease</keyword>
<dbReference type="Pfam" id="PF26607">
    <property type="entry name" value="DUF8189"/>
    <property type="match status" value="1"/>
</dbReference>
<dbReference type="InParanoid" id="A0A1C4Z2L5"/>
<name>A0A1C4Z2L5_MICEC</name>
<dbReference type="Proteomes" id="UP000198253">
    <property type="component" value="Chromosome I"/>
</dbReference>
<feature type="signal peptide" evidence="8">
    <location>
        <begin position="1"/>
        <end position="26"/>
    </location>
</feature>
<keyword evidence="6" id="KW-0865">Zymogen</keyword>
<keyword evidence="13" id="KW-1185">Reference proteome</keyword>
<dbReference type="EMBL" id="LT607413">
    <property type="protein sequence ID" value="SCF27193.1"/>
    <property type="molecule type" value="Genomic_DNA"/>
</dbReference>
<dbReference type="InterPro" id="IPR043504">
    <property type="entry name" value="Peptidase_S1_PA_chymotrypsin"/>
</dbReference>
<keyword evidence="7" id="KW-1015">Disulfide bond</keyword>
<sequence>MRRIAVGWLAALSVAGTMLVGAPAAAQSVPDGAALEGMKVRLDRAASVPDEVTGWYADVDGQSLVVQALPGGAATARRFVENNGTPKRAVRVVEAAGRPQQESDRLGAGHGYLIGGTAGCTTGFAVTENLTGDAGFLTAGHCALETPPGALTADGRPLGVWGGYSFPYVDMAWVRTYTDWRPTAEVLGLGPVDGDEPASEGTTVCRSGVTTGVRCGTILAKNVTVIYHGTNGGPDKVMTGLTMTDACSEPGDSGAPYVAGDQAQGIHSGGTDLLCDDEDDRSYFQPIRPILHTFGLSLTRYWQGWNEVPGGQLVASSPAVTTLAGAEHVFARRADGQIIQNVRTGTQWSGWSPVPGGRTTPSAPTVTVHNNMLYLFVRDTAGRIYVNTSTGTAWSGWAEIPGGGTTPSAPTAAVVGGELHLIVRAGNDKLVENVHSTTGWSGWNVLPGNGSTPDAPAVTEYNGTLRLAVRAVNNLIYLNTYAAGAWTGWIPVPGNGWTASPLGLASYDGLLRLFARGGNDQLFTIASHGTTFNRWTELSGNRPTPSGPAANVYDGDLHLFVRGLDNKVYVNTGRA</sequence>
<gene>
    <name evidence="12" type="ORF">GA0070618_4698</name>
</gene>
<reference evidence="13" key="1">
    <citation type="submission" date="2016-06" db="EMBL/GenBank/DDBJ databases">
        <authorList>
            <person name="Varghese N."/>
            <person name="Submissions Spin"/>
        </authorList>
    </citation>
    <scope>NUCLEOTIDE SEQUENCE [LARGE SCALE GENOMIC DNA]</scope>
    <source>
        <strain evidence="13">DSM 43816</strain>
    </source>
</reference>
<dbReference type="InterPro" id="IPR058502">
    <property type="entry name" value="PLL-like_beta-prop"/>
</dbReference>
<dbReference type="RefSeq" id="WP_143740383.1">
    <property type="nucleotide sequence ID" value="NZ_LT607413.1"/>
</dbReference>
<accession>A0A1C4Z2L5</accession>
<feature type="domain" description="Peptidase S1A alpha-lytic prodomain" evidence="10">
    <location>
        <begin position="33"/>
        <end position="83"/>
    </location>
</feature>
<evidence type="ECO:0000313" key="13">
    <source>
        <dbReference type="Proteomes" id="UP000198253"/>
    </source>
</evidence>
<dbReference type="SUPFAM" id="SSF50494">
    <property type="entry name" value="Trypsin-like serine proteases"/>
    <property type="match status" value="1"/>
</dbReference>
<evidence type="ECO:0000256" key="4">
    <source>
        <dbReference type="ARBA" id="ARBA00022801"/>
    </source>
</evidence>
<evidence type="ECO:0000256" key="6">
    <source>
        <dbReference type="ARBA" id="ARBA00023145"/>
    </source>
</evidence>
<comment type="similarity">
    <text evidence="1">Belongs to the peptidase S1 family.</text>
</comment>
<evidence type="ECO:0000259" key="9">
    <source>
        <dbReference type="Pfam" id="PF00089"/>
    </source>
</evidence>
<dbReference type="GO" id="GO:0004252">
    <property type="term" value="F:serine-type endopeptidase activity"/>
    <property type="evidence" value="ECO:0007669"/>
    <property type="project" value="InterPro"/>
</dbReference>
<protein>
    <submittedName>
        <fullName evidence="12">Trypsin</fullName>
    </submittedName>
</protein>
<dbReference type="InterPro" id="IPR009003">
    <property type="entry name" value="Peptidase_S1_PA"/>
</dbReference>
<dbReference type="GO" id="GO:0005576">
    <property type="term" value="C:extracellular region"/>
    <property type="evidence" value="ECO:0007669"/>
    <property type="project" value="InterPro"/>
</dbReference>
<dbReference type="AlphaFoldDB" id="A0A1C4Z2L5"/>
<dbReference type="InterPro" id="IPR001316">
    <property type="entry name" value="Pept_S1A_streptogrisin"/>
</dbReference>
<evidence type="ECO:0000259" key="11">
    <source>
        <dbReference type="Pfam" id="PF26607"/>
    </source>
</evidence>
<dbReference type="CDD" id="cd21112">
    <property type="entry name" value="alphaLP-like"/>
    <property type="match status" value="1"/>
</dbReference>
<dbReference type="Gene3D" id="2.40.10.10">
    <property type="entry name" value="Trypsin-like serine proteases"/>
    <property type="match status" value="2"/>
</dbReference>
<dbReference type="Pfam" id="PF02983">
    <property type="entry name" value="Pro_Al_protease"/>
    <property type="match status" value="1"/>
</dbReference>
<feature type="domain" description="Peptidase S1" evidence="9">
    <location>
        <begin position="136"/>
        <end position="287"/>
    </location>
</feature>
<evidence type="ECO:0000256" key="5">
    <source>
        <dbReference type="ARBA" id="ARBA00022825"/>
    </source>
</evidence>
<keyword evidence="2" id="KW-0645">Protease</keyword>
<evidence type="ECO:0000259" key="10">
    <source>
        <dbReference type="Pfam" id="PF02983"/>
    </source>
</evidence>
<dbReference type="PRINTS" id="PR00861">
    <property type="entry name" value="ALYTICPTASE"/>
</dbReference>
<organism evidence="12 13">
    <name type="scientific">Micromonospora echinospora</name>
    <name type="common">Micromonospora purpurea</name>
    <dbReference type="NCBI Taxonomy" id="1877"/>
    <lineage>
        <taxon>Bacteria</taxon>
        <taxon>Bacillati</taxon>
        <taxon>Actinomycetota</taxon>
        <taxon>Actinomycetes</taxon>
        <taxon>Micromonosporales</taxon>
        <taxon>Micromonosporaceae</taxon>
        <taxon>Micromonospora</taxon>
    </lineage>
</organism>
<evidence type="ECO:0000256" key="2">
    <source>
        <dbReference type="ARBA" id="ARBA00022670"/>
    </source>
</evidence>
<evidence type="ECO:0000313" key="12">
    <source>
        <dbReference type="EMBL" id="SCF27193.1"/>
    </source>
</evidence>
<dbReference type="Gene3D" id="2.120.10.70">
    <property type="entry name" value="Fucose-specific lectin"/>
    <property type="match status" value="1"/>
</dbReference>
<evidence type="ECO:0000256" key="8">
    <source>
        <dbReference type="SAM" id="SignalP"/>
    </source>
</evidence>
<dbReference type="SUPFAM" id="SSF89372">
    <property type="entry name" value="Fucose-specific lectin"/>
    <property type="match status" value="1"/>
</dbReference>
<dbReference type="GO" id="GO:0006508">
    <property type="term" value="P:proteolysis"/>
    <property type="evidence" value="ECO:0007669"/>
    <property type="project" value="UniProtKB-KW"/>
</dbReference>
<proteinExistence type="inferred from homology"/>
<evidence type="ECO:0000256" key="7">
    <source>
        <dbReference type="ARBA" id="ARBA00023157"/>
    </source>
</evidence>
<keyword evidence="3 8" id="KW-0732">Signal</keyword>
<dbReference type="OrthoDB" id="9807519at2"/>
<feature type="chain" id="PRO_5008709771" evidence="8">
    <location>
        <begin position="27"/>
        <end position="575"/>
    </location>
</feature>
<feature type="domain" description="PLL-like beta propeller" evidence="11">
    <location>
        <begin position="435"/>
        <end position="569"/>
    </location>
</feature>
<dbReference type="InterPro" id="IPR004236">
    <property type="entry name" value="Pept_S1_alpha_lytic"/>
</dbReference>
<dbReference type="Pfam" id="PF00089">
    <property type="entry name" value="Trypsin"/>
    <property type="match status" value="1"/>
</dbReference>
<evidence type="ECO:0000256" key="3">
    <source>
        <dbReference type="ARBA" id="ARBA00022729"/>
    </source>
</evidence>
<dbReference type="InterPro" id="IPR035070">
    <property type="entry name" value="Streptogrisin_prodomain"/>
</dbReference>
<keyword evidence="4" id="KW-0378">Hydrolase</keyword>